<accession>W2WGC5</accession>
<proteinExistence type="predicted"/>
<evidence type="ECO:0000313" key="2">
    <source>
        <dbReference type="EMBL" id="ETP09417.1"/>
    </source>
</evidence>
<evidence type="ECO:0000256" key="1">
    <source>
        <dbReference type="SAM" id="MobiDB-lite"/>
    </source>
</evidence>
<name>W2WGC5_PHYNI</name>
<sequence>MTVNSSGGTSRAGCLKSGRSSTQHSISTAPVLLPRLEIGVPRWAQQFQSPALVEA</sequence>
<reference evidence="2 3" key="1">
    <citation type="submission" date="2013-11" db="EMBL/GenBank/DDBJ databases">
        <title>The Genome Sequence of Phytophthora parasitica CJ01A1.</title>
        <authorList>
            <consortium name="The Broad Institute Genomics Platform"/>
            <person name="Russ C."/>
            <person name="Tyler B."/>
            <person name="Panabieres F."/>
            <person name="Shan W."/>
            <person name="Tripathy S."/>
            <person name="Grunwald N."/>
            <person name="Machado M."/>
            <person name="Johnson C.S."/>
            <person name="Walker B."/>
            <person name="Young S.K."/>
            <person name="Zeng Q."/>
            <person name="Gargeya S."/>
            <person name="Fitzgerald M."/>
            <person name="Haas B."/>
            <person name="Abouelleil A."/>
            <person name="Allen A.W."/>
            <person name="Alvarado L."/>
            <person name="Arachchi H.M."/>
            <person name="Berlin A.M."/>
            <person name="Chapman S.B."/>
            <person name="Gainer-Dewar J."/>
            <person name="Goldberg J."/>
            <person name="Griggs A."/>
            <person name="Gujja S."/>
            <person name="Hansen M."/>
            <person name="Howarth C."/>
            <person name="Imamovic A."/>
            <person name="Ireland A."/>
            <person name="Larimer J."/>
            <person name="McCowan C."/>
            <person name="Murphy C."/>
            <person name="Pearson M."/>
            <person name="Poon T.W."/>
            <person name="Priest M."/>
            <person name="Roberts A."/>
            <person name="Saif S."/>
            <person name="Shea T."/>
            <person name="Sisk P."/>
            <person name="Sykes S."/>
            <person name="Wortman J."/>
            <person name="Nusbaum C."/>
            <person name="Birren B."/>
        </authorList>
    </citation>
    <scope>NUCLEOTIDE SEQUENCE [LARGE SCALE GENOMIC DNA]</scope>
    <source>
        <strain evidence="2 3">CJ01A1</strain>
    </source>
</reference>
<protein>
    <submittedName>
        <fullName evidence="2">Uncharacterized protein</fullName>
    </submittedName>
</protein>
<evidence type="ECO:0000313" key="3">
    <source>
        <dbReference type="Proteomes" id="UP000018958"/>
    </source>
</evidence>
<dbReference type="Proteomes" id="UP000018958">
    <property type="component" value="Unassembled WGS sequence"/>
</dbReference>
<dbReference type="AlphaFoldDB" id="W2WGC5"/>
<dbReference type="EMBL" id="ANIX01002930">
    <property type="protein sequence ID" value="ETP09417.1"/>
    <property type="molecule type" value="Genomic_DNA"/>
</dbReference>
<gene>
    <name evidence="2" type="ORF">F441_14715</name>
</gene>
<feature type="region of interest" description="Disordered" evidence="1">
    <location>
        <begin position="1"/>
        <end position="26"/>
    </location>
</feature>
<comment type="caution">
    <text evidence="2">The sequence shown here is derived from an EMBL/GenBank/DDBJ whole genome shotgun (WGS) entry which is preliminary data.</text>
</comment>
<organism evidence="2 3">
    <name type="scientific">Phytophthora nicotianae CJ01A1</name>
    <dbReference type="NCBI Taxonomy" id="1317063"/>
    <lineage>
        <taxon>Eukaryota</taxon>
        <taxon>Sar</taxon>
        <taxon>Stramenopiles</taxon>
        <taxon>Oomycota</taxon>
        <taxon>Peronosporomycetes</taxon>
        <taxon>Peronosporales</taxon>
        <taxon>Peronosporaceae</taxon>
        <taxon>Phytophthora</taxon>
    </lineage>
</organism>